<comment type="caution">
    <text evidence="5">The sequence shown here is derived from an EMBL/GenBank/DDBJ whole genome shotgun (WGS) entry which is preliminary data.</text>
</comment>
<evidence type="ECO:0000313" key="6">
    <source>
        <dbReference type="Proteomes" id="UP001177212"/>
    </source>
</evidence>
<sequence length="302" mass="33661">MPASFKINETTITQTIDDPWLKSKGIELLVKRDDLLHPLINGNKWRKLKYNLLQMQSQNKTELLTFGGAFSNHIHACAAAGKIFGLKTYGIIRGPNLDLSNPTIQFAQQCGMQLHVVNRIEYKLRNDSQYLAELQEKFPDAYILAEGGTNTYAVPGCAELAQSLPEHDYLICPTGSGGTLAGLIEGSNTATQIIGIAVLKQAQYLTDEVRELSCKAQSQTNWQLLCDFHGGGYGKFTPELWAFCQNIDIKYNLPLEPIYSGKMMYAIWNLIEQDYFPPGSKIIAIHTGGLQGLEGLKYRKLI</sequence>
<gene>
    <name evidence="5" type="ORF">Q8W34_08850</name>
</gene>
<protein>
    <submittedName>
        <fullName evidence="5">Pyridoxal-phosphate dependent enzyme</fullName>
    </submittedName>
</protein>
<comment type="similarity">
    <text evidence="2">Belongs to the ACC deaminase/D-cysteine desulfhydrase family.</text>
</comment>
<keyword evidence="3" id="KW-0663">Pyridoxal phosphate</keyword>
<evidence type="ECO:0000256" key="3">
    <source>
        <dbReference type="ARBA" id="ARBA00022898"/>
    </source>
</evidence>
<dbReference type="InterPro" id="IPR036052">
    <property type="entry name" value="TrpB-like_PALP_sf"/>
</dbReference>
<dbReference type="Proteomes" id="UP001177212">
    <property type="component" value="Unassembled WGS sequence"/>
</dbReference>
<dbReference type="InterPro" id="IPR001926">
    <property type="entry name" value="TrpB-like_PALP"/>
</dbReference>
<dbReference type="PANTHER" id="PTHR43780">
    <property type="entry name" value="1-AMINOCYCLOPROPANE-1-CARBOXYLATE DEAMINASE-RELATED"/>
    <property type="match status" value="1"/>
</dbReference>
<comment type="cofactor">
    <cofactor evidence="1">
        <name>pyridoxal 5'-phosphate</name>
        <dbReference type="ChEBI" id="CHEBI:597326"/>
    </cofactor>
</comment>
<dbReference type="PANTHER" id="PTHR43780:SF2">
    <property type="entry name" value="1-AMINOCYCLOPROPANE-1-CARBOXYLATE DEAMINASE-RELATED"/>
    <property type="match status" value="1"/>
</dbReference>
<evidence type="ECO:0000256" key="1">
    <source>
        <dbReference type="ARBA" id="ARBA00001933"/>
    </source>
</evidence>
<evidence type="ECO:0000256" key="2">
    <source>
        <dbReference type="ARBA" id="ARBA00008639"/>
    </source>
</evidence>
<dbReference type="SUPFAM" id="SSF53686">
    <property type="entry name" value="Tryptophan synthase beta subunit-like PLP-dependent enzymes"/>
    <property type="match status" value="1"/>
</dbReference>
<evidence type="ECO:0000259" key="4">
    <source>
        <dbReference type="Pfam" id="PF00291"/>
    </source>
</evidence>
<name>A0ABT9FD87_9GAMM</name>
<dbReference type="InterPro" id="IPR027278">
    <property type="entry name" value="ACCD_DCysDesulf"/>
</dbReference>
<dbReference type="EMBL" id="JAUYVT010000006">
    <property type="protein sequence ID" value="MDP2564742.1"/>
    <property type="molecule type" value="Genomic_DNA"/>
</dbReference>
<dbReference type="Pfam" id="PF00291">
    <property type="entry name" value="PALP"/>
    <property type="match status" value="1"/>
</dbReference>
<proteinExistence type="inferred from homology"/>
<keyword evidence="6" id="KW-1185">Reference proteome</keyword>
<organism evidence="5 6">
    <name type="scientific">Pseudoalteromonas marina</name>
    <dbReference type="NCBI Taxonomy" id="267375"/>
    <lineage>
        <taxon>Bacteria</taxon>
        <taxon>Pseudomonadati</taxon>
        <taxon>Pseudomonadota</taxon>
        <taxon>Gammaproteobacteria</taxon>
        <taxon>Alteromonadales</taxon>
        <taxon>Pseudoalteromonadaceae</taxon>
        <taxon>Pseudoalteromonas</taxon>
    </lineage>
</organism>
<accession>A0ABT9FD87</accession>
<feature type="domain" description="Tryptophan synthase beta chain-like PALP" evidence="4">
    <location>
        <begin position="22"/>
        <end position="288"/>
    </location>
</feature>
<reference evidence="5" key="1">
    <citation type="submission" date="2023-07" db="EMBL/GenBank/DDBJ databases">
        <title>Genome content predicts the carbon catabolic preferences of heterotrophic bacteria.</title>
        <authorList>
            <person name="Gralka M."/>
        </authorList>
    </citation>
    <scope>NUCLEOTIDE SEQUENCE</scope>
    <source>
        <strain evidence="5">4G09</strain>
    </source>
</reference>
<evidence type="ECO:0000313" key="5">
    <source>
        <dbReference type="EMBL" id="MDP2564742.1"/>
    </source>
</evidence>
<dbReference type="PIRSF" id="PIRSF006278">
    <property type="entry name" value="ACCD_DCysDesulf"/>
    <property type="match status" value="1"/>
</dbReference>
<dbReference type="RefSeq" id="WP_305471906.1">
    <property type="nucleotide sequence ID" value="NZ_JAUYVT010000006.1"/>
</dbReference>
<dbReference type="Gene3D" id="3.40.50.1100">
    <property type="match status" value="2"/>
</dbReference>